<keyword evidence="11 12" id="KW-0966">Cell projection</keyword>
<reference evidence="14" key="1">
    <citation type="submission" date="2022-01" db="EMBL/GenBank/DDBJ databases">
        <authorList>
            <person name="King R."/>
        </authorList>
    </citation>
    <scope>NUCLEOTIDE SEQUENCE</scope>
</reference>
<evidence type="ECO:0000256" key="8">
    <source>
        <dbReference type="ARBA" id="ARBA00023128"/>
    </source>
</evidence>
<dbReference type="GO" id="GO:0005634">
    <property type="term" value="C:nucleus"/>
    <property type="evidence" value="ECO:0007669"/>
    <property type="project" value="UniProtKB-SubCell"/>
</dbReference>
<dbReference type="Gene3D" id="1.20.1520.10">
    <property type="entry name" value="ADP-ribosylation factor-like 2-binding protein, domain"/>
    <property type="match status" value="1"/>
</dbReference>
<dbReference type="InterPro" id="IPR038849">
    <property type="entry name" value="ARL2BP"/>
</dbReference>
<evidence type="ECO:0000256" key="4">
    <source>
        <dbReference type="ARBA" id="ARBA00009880"/>
    </source>
</evidence>
<evidence type="ECO:0000256" key="2">
    <source>
        <dbReference type="ARBA" id="ARBA00004123"/>
    </source>
</evidence>
<dbReference type="Pfam" id="PF11527">
    <property type="entry name" value="ARL2_Bind_BART"/>
    <property type="match status" value="1"/>
</dbReference>
<sequence>MTDMDCKCQVEQNSEANDTDISHYCLDDYEKSFAQIVGCIENIVISDEFLEIQNTFFDKYYSEFVDVEENRLIYMDIFKQYLDIVEKYIEKELVKNIPAFDIRMFEMELKLKPNELDGEIYEMLSSFWDFAVFKNMFLEYKQMKEGKALDLTGNIWVKKYDFQ</sequence>
<keyword evidence="9 12" id="KW-0206">Cytoskeleton</keyword>
<comment type="similarity">
    <text evidence="4 12">Belongs to the ARL2BP family.</text>
</comment>
<evidence type="ECO:0000256" key="6">
    <source>
        <dbReference type="ARBA" id="ARBA00022490"/>
    </source>
</evidence>
<evidence type="ECO:0000256" key="3">
    <source>
        <dbReference type="ARBA" id="ARBA00004300"/>
    </source>
</evidence>
<dbReference type="GO" id="GO:0005758">
    <property type="term" value="C:mitochondrial intermembrane space"/>
    <property type="evidence" value="ECO:0007669"/>
    <property type="project" value="UniProtKB-SubCell"/>
</dbReference>
<dbReference type="PANTHER" id="PTHR15487:SF4">
    <property type="entry name" value="ADP-RIBOSYLATION FACTOR-LIKE PROTEIN 2-BINDING PROTEIN"/>
    <property type="match status" value="1"/>
</dbReference>
<dbReference type="InterPro" id="IPR042541">
    <property type="entry name" value="BART_sf"/>
</dbReference>
<name>A0A9N9MRL7_9CUCU</name>
<proteinExistence type="inferred from homology"/>
<comment type="subcellular location">
    <subcellularLocation>
        <location evidence="1 12">Cytoplasm</location>
        <location evidence="1 12">Cytoskeleton</location>
        <location evidence="1 12">Cilium basal body</location>
    </subcellularLocation>
    <subcellularLocation>
        <location evidence="3 12">Cytoplasm</location>
        <location evidence="3 12">Cytoskeleton</location>
        <location evidence="3 12">Microtubule organizing center</location>
        <location evidence="3 12">Centrosome</location>
    </subcellularLocation>
    <subcellularLocation>
        <location evidence="12">Cytoplasm</location>
    </subcellularLocation>
    <subcellularLocation>
        <location evidence="2 12">Nucleus</location>
    </subcellularLocation>
    <subcellularLocation>
        <location evidence="12">Mitochondrion intermembrane space</location>
    </subcellularLocation>
</comment>
<dbReference type="PANTHER" id="PTHR15487">
    <property type="entry name" value="ADP-RIBOSYLATION FACTOR-LIKE PROTEIN 2-BINDING PROTEIN"/>
    <property type="match status" value="1"/>
</dbReference>
<evidence type="ECO:0000256" key="9">
    <source>
        <dbReference type="ARBA" id="ARBA00023212"/>
    </source>
</evidence>
<gene>
    <name evidence="14" type="ORF">CEUTPL_LOCUS9360</name>
</gene>
<keyword evidence="6 12" id="KW-0963">Cytoplasm</keyword>
<evidence type="ECO:0000313" key="15">
    <source>
        <dbReference type="Proteomes" id="UP001152799"/>
    </source>
</evidence>
<dbReference type="InterPro" id="IPR023379">
    <property type="entry name" value="BART_dom"/>
</dbReference>
<keyword evidence="15" id="KW-1185">Reference proteome</keyword>
<dbReference type="GO" id="GO:0051457">
    <property type="term" value="P:maintenance of protein location in nucleus"/>
    <property type="evidence" value="ECO:0007669"/>
    <property type="project" value="TreeGrafter"/>
</dbReference>
<feature type="domain" description="BART" evidence="13">
    <location>
        <begin position="33"/>
        <end position="145"/>
    </location>
</feature>
<evidence type="ECO:0000313" key="14">
    <source>
        <dbReference type="EMBL" id="CAG9768839.1"/>
    </source>
</evidence>
<dbReference type="Proteomes" id="UP001152799">
    <property type="component" value="Chromosome 5"/>
</dbReference>
<evidence type="ECO:0000256" key="10">
    <source>
        <dbReference type="ARBA" id="ARBA00023242"/>
    </source>
</evidence>
<dbReference type="OrthoDB" id="302784at2759"/>
<accession>A0A9N9MRL7</accession>
<dbReference type="AlphaFoldDB" id="A0A9N9MRL7"/>
<evidence type="ECO:0000259" key="13">
    <source>
        <dbReference type="Pfam" id="PF11527"/>
    </source>
</evidence>
<evidence type="ECO:0000256" key="12">
    <source>
        <dbReference type="RuleBase" id="RU367099"/>
    </source>
</evidence>
<keyword evidence="8 12" id="KW-0496">Mitochondrion</keyword>
<dbReference type="EMBL" id="OU892281">
    <property type="protein sequence ID" value="CAG9768839.1"/>
    <property type="molecule type" value="Genomic_DNA"/>
</dbReference>
<evidence type="ECO:0000256" key="5">
    <source>
        <dbReference type="ARBA" id="ARBA00014849"/>
    </source>
</evidence>
<keyword evidence="7 12" id="KW-0969">Cilium</keyword>
<evidence type="ECO:0000256" key="11">
    <source>
        <dbReference type="ARBA" id="ARBA00023273"/>
    </source>
</evidence>
<comment type="function">
    <text evidence="12">Plays a role as an effector of the ADP-ribosylation factor-like protein 2, ARL2.</text>
</comment>
<dbReference type="GO" id="GO:0005813">
    <property type="term" value="C:centrosome"/>
    <property type="evidence" value="ECO:0007669"/>
    <property type="project" value="UniProtKB-SubCell"/>
</dbReference>
<keyword evidence="10 12" id="KW-0539">Nucleus</keyword>
<evidence type="ECO:0000256" key="7">
    <source>
        <dbReference type="ARBA" id="ARBA00023069"/>
    </source>
</evidence>
<protein>
    <recommendedName>
        <fullName evidence="5 12">ADP-ribosylation factor-like protein 2-binding protein</fullName>
        <shortName evidence="12">ARF-like 2-binding protein</shortName>
    </recommendedName>
</protein>
<evidence type="ECO:0000256" key="1">
    <source>
        <dbReference type="ARBA" id="ARBA00004120"/>
    </source>
</evidence>
<dbReference type="GO" id="GO:0005929">
    <property type="term" value="C:cilium"/>
    <property type="evidence" value="ECO:0007669"/>
    <property type="project" value="UniProtKB-UniRule"/>
</dbReference>
<organism evidence="14 15">
    <name type="scientific">Ceutorhynchus assimilis</name>
    <name type="common">cabbage seed weevil</name>
    <dbReference type="NCBI Taxonomy" id="467358"/>
    <lineage>
        <taxon>Eukaryota</taxon>
        <taxon>Metazoa</taxon>
        <taxon>Ecdysozoa</taxon>
        <taxon>Arthropoda</taxon>
        <taxon>Hexapoda</taxon>
        <taxon>Insecta</taxon>
        <taxon>Pterygota</taxon>
        <taxon>Neoptera</taxon>
        <taxon>Endopterygota</taxon>
        <taxon>Coleoptera</taxon>
        <taxon>Polyphaga</taxon>
        <taxon>Cucujiformia</taxon>
        <taxon>Curculionidae</taxon>
        <taxon>Ceutorhynchinae</taxon>
        <taxon>Ceutorhynchus</taxon>
    </lineage>
</organism>